<feature type="repeat" description="PPR" evidence="3">
    <location>
        <begin position="404"/>
        <end position="438"/>
    </location>
</feature>
<dbReference type="PANTHER" id="PTHR47447:SF21">
    <property type="entry name" value="PENTACOTRIPEPTIDE-REPEAT REGION OF PRORP DOMAIN-CONTAINING PROTEIN"/>
    <property type="match status" value="1"/>
</dbReference>
<accession>U5D1C7</accession>
<gene>
    <name evidence="4" type="ORF">AMTR_s00056p00173630</name>
</gene>
<dbReference type="EMBL" id="KI392510">
    <property type="protein sequence ID" value="ERN15202.1"/>
    <property type="molecule type" value="Genomic_DNA"/>
</dbReference>
<evidence type="ECO:0008006" key="6">
    <source>
        <dbReference type="Google" id="ProtNLM"/>
    </source>
</evidence>
<dbReference type="Pfam" id="PF13812">
    <property type="entry name" value="PPR_3"/>
    <property type="match status" value="2"/>
</dbReference>
<dbReference type="GO" id="GO:0006396">
    <property type="term" value="P:RNA processing"/>
    <property type="evidence" value="ECO:0000318"/>
    <property type="project" value="GO_Central"/>
</dbReference>
<dbReference type="Pfam" id="PF01535">
    <property type="entry name" value="PPR"/>
    <property type="match status" value="1"/>
</dbReference>
<dbReference type="GO" id="GO:0009658">
    <property type="term" value="P:chloroplast organization"/>
    <property type="evidence" value="ECO:0000318"/>
    <property type="project" value="GO_Central"/>
</dbReference>
<evidence type="ECO:0000256" key="3">
    <source>
        <dbReference type="PROSITE-ProRule" id="PRU00708"/>
    </source>
</evidence>
<comment type="similarity">
    <text evidence="1">Belongs to the PPR family. P subfamily.</text>
</comment>
<reference evidence="5" key="1">
    <citation type="journal article" date="2013" name="Science">
        <title>The Amborella genome and the evolution of flowering plants.</title>
        <authorList>
            <consortium name="Amborella Genome Project"/>
        </authorList>
    </citation>
    <scope>NUCLEOTIDE SEQUENCE [LARGE SCALE GENOMIC DNA]</scope>
</reference>
<dbReference type="InterPro" id="IPR011990">
    <property type="entry name" value="TPR-like_helical_dom_sf"/>
</dbReference>
<feature type="repeat" description="PPR" evidence="3">
    <location>
        <begin position="474"/>
        <end position="508"/>
    </location>
</feature>
<keyword evidence="5" id="KW-1185">Reference proteome</keyword>
<dbReference type="Gramene" id="ERN15202">
    <property type="protein sequence ID" value="ERN15202"/>
    <property type="gene ID" value="AMTR_s00056p00173630"/>
</dbReference>
<dbReference type="OrthoDB" id="185373at2759"/>
<name>U5D1C7_AMBTC</name>
<dbReference type="GO" id="GO:0003729">
    <property type="term" value="F:mRNA binding"/>
    <property type="evidence" value="ECO:0000318"/>
    <property type="project" value="GO_Central"/>
</dbReference>
<dbReference type="Gene3D" id="1.25.40.10">
    <property type="entry name" value="Tetratricopeptide repeat domain"/>
    <property type="match status" value="3"/>
</dbReference>
<dbReference type="NCBIfam" id="TIGR00756">
    <property type="entry name" value="PPR"/>
    <property type="match status" value="6"/>
</dbReference>
<organism evidence="4 5">
    <name type="scientific">Amborella trichopoda</name>
    <dbReference type="NCBI Taxonomy" id="13333"/>
    <lineage>
        <taxon>Eukaryota</taxon>
        <taxon>Viridiplantae</taxon>
        <taxon>Streptophyta</taxon>
        <taxon>Embryophyta</taxon>
        <taxon>Tracheophyta</taxon>
        <taxon>Spermatophyta</taxon>
        <taxon>Magnoliopsida</taxon>
        <taxon>Amborellales</taxon>
        <taxon>Amborellaceae</taxon>
        <taxon>Amborella</taxon>
    </lineage>
</organism>
<dbReference type="Proteomes" id="UP000017836">
    <property type="component" value="Unassembled WGS sequence"/>
</dbReference>
<dbReference type="InterPro" id="IPR002885">
    <property type="entry name" value="PPR_rpt"/>
</dbReference>
<feature type="repeat" description="PPR" evidence="3">
    <location>
        <begin position="509"/>
        <end position="543"/>
    </location>
</feature>
<evidence type="ECO:0000313" key="5">
    <source>
        <dbReference type="Proteomes" id="UP000017836"/>
    </source>
</evidence>
<feature type="repeat" description="PPR" evidence="3">
    <location>
        <begin position="439"/>
        <end position="473"/>
    </location>
</feature>
<evidence type="ECO:0000256" key="2">
    <source>
        <dbReference type="ARBA" id="ARBA00022737"/>
    </source>
</evidence>
<sequence>MVISNANNHRSATPLSSWETLVLRPRGPPLLQLFTKNRRIFDTFTFSATSACKSPSPLLENWSIEPKLGEIDGHLPNLQAPKSKRQSLNKFIQGLFRNRQTETLAFDYYQKAKDQPEFLPDQFTVNALAGFILRTKQWSLFEEFLVVDIKRFSVFPDDQICCRVLRTCIKARKFKITDLLLDVFGNDKKLGVQAYESAMRGYNKLHMFTSTISVYEKMKLAGISPDSNGFYQIMEAYHKLGQPENVMEVFRQFEGQSMDVSMSEKKIYAVLCDSLGKSGKVDEALGYFREMRAKGIKPDNSFYTSLICSSAKVKDVKLAETLFKEGKSKGLVKDPSIFLKLVLMYIEVGLVDKTLGIVDSMKELNIRVSDCVLCAIVNGYAKKRGVRSAIEAYDHLISNSCQPGQVTYASVINLYYRLGLYSKAETIFLEMQNQGFNECIIAYSNVVAIYGKTGRIKDAMKLVAQMKQVGCSPNVWVYNSLLDMHGKAMNLRQVEKTWKEMKRRRVQPDRVSYTSVILAYSKAGECEECMRFFKEFRMNGGRIDKIMGGIMVGVFSKSNRIDELVTLLQDMKLEGTLLDERLKRSAANALRDAGLQAQVGWLNESFGTKLVEKQSI</sequence>
<protein>
    <recommendedName>
        <fullName evidence="6">Pentacotripeptide-repeat region of PRORP domain-containing protein</fullName>
    </recommendedName>
</protein>
<feature type="repeat" description="PPR" evidence="3">
    <location>
        <begin position="264"/>
        <end position="298"/>
    </location>
</feature>
<keyword evidence="2" id="KW-0677">Repeat</keyword>
<evidence type="ECO:0000256" key="1">
    <source>
        <dbReference type="ARBA" id="ARBA00007626"/>
    </source>
</evidence>
<dbReference type="PROSITE" id="PS51375">
    <property type="entry name" value="PPR"/>
    <property type="match status" value="5"/>
</dbReference>
<dbReference type="OMA" id="EKGFDKC"/>
<evidence type="ECO:0000313" key="4">
    <source>
        <dbReference type="EMBL" id="ERN15202.1"/>
    </source>
</evidence>
<dbReference type="KEGG" id="atr:18443484"/>
<dbReference type="AlphaFoldDB" id="U5D1C7"/>
<dbReference type="HOGENOM" id="CLU_031331_0_0_1"/>
<dbReference type="eggNOG" id="KOG4197">
    <property type="taxonomic scope" value="Eukaryota"/>
</dbReference>
<proteinExistence type="inferred from homology"/>
<dbReference type="PANTHER" id="PTHR47447">
    <property type="entry name" value="OS03G0856100 PROTEIN"/>
    <property type="match status" value="1"/>
</dbReference>